<feature type="transmembrane region" description="Helical" evidence="9">
    <location>
        <begin position="52"/>
        <end position="74"/>
    </location>
</feature>
<keyword evidence="4 9" id="KW-0812">Transmembrane</keyword>
<keyword evidence="9" id="KW-1003">Cell membrane</keyword>
<feature type="region of interest" description="Disordered" evidence="10">
    <location>
        <begin position="88"/>
        <end position="169"/>
    </location>
</feature>
<organism evidence="11 12">
    <name type="scientific">Rubinisphaera italica</name>
    <dbReference type="NCBI Taxonomy" id="2527969"/>
    <lineage>
        <taxon>Bacteria</taxon>
        <taxon>Pseudomonadati</taxon>
        <taxon>Planctomycetota</taxon>
        <taxon>Planctomycetia</taxon>
        <taxon>Planctomycetales</taxon>
        <taxon>Planctomycetaceae</taxon>
        <taxon>Rubinisphaera</taxon>
    </lineage>
</organism>
<dbReference type="NCBIfam" id="TIGR00810">
    <property type="entry name" value="secG"/>
    <property type="match status" value="1"/>
</dbReference>
<comment type="caution">
    <text evidence="11">The sequence shown here is derived from an EMBL/GenBank/DDBJ whole genome shotgun (WGS) entry which is preliminary data.</text>
</comment>
<feature type="compositionally biased region" description="Low complexity" evidence="10">
    <location>
        <begin position="154"/>
        <end position="169"/>
    </location>
</feature>
<dbReference type="AlphaFoldDB" id="A0A5C5WYM3"/>
<dbReference type="EMBL" id="SJPG01000002">
    <property type="protein sequence ID" value="TWT55690.1"/>
    <property type="molecule type" value="Genomic_DNA"/>
</dbReference>
<keyword evidence="3 9" id="KW-0813">Transport</keyword>
<evidence type="ECO:0000256" key="5">
    <source>
        <dbReference type="ARBA" id="ARBA00022927"/>
    </source>
</evidence>
<protein>
    <recommendedName>
        <fullName evidence="9">Protein-export membrane protein SecG</fullName>
    </recommendedName>
</protein>
<sequence length="169" mass="16978">MTGYLMLLLLSFLSFMLIVIVLLQRGRGGGLAGALGGAGGQSAFGTKAGDVFTKITVGMAIIWVLVAGFSINIISWSRTVSYKGGADVNPSLIPGKDDPAGENTDVPALGDNAPMPGEIGTSDLESSLPEGLSIPSGTSTTPEMKPPAATPTETGTSETAPPAGTTATP</sequence>
<evidence type="ECO:0000256" key="4">
    <source>
        <dbReference type="ARBA" id="ARBA00022692"/>
    </source>
</evidence>
<dbReference type="RefSeq" id="WP_207310275.1">
    <property type="nucleotide sequence ID" value="NZ_SJPG01000002.1"/>
</dbReference>
<reference evidence="11 12" key="1">
    <citation type="submission" date="2019-02" db="EMBL/GenBank/DDBJ databases">
        <title>Deep-cultivation of Planctomycetes and their phenomic and genomic characterization uncovers novel biology.</title>
        <authorList>
            <person name="Wiegand S."/>
            <person name="Jogler M."/>
            <person name="Boedeker C."/>
            <person name="Pinto D."/>
            <person name="Vollmers J."/>
            <person name="Rivas-Marin E."/>
            <person name="Kohn T."/>
            <person name="Peeters S.H."/>
            <person name="Heuer A."/>
            <person name="Rast P."/>
            <person name="Oberbeckmann S."/>
            <person name="Bunk B."/>
            <person name="Jeske O."/>
            <person name="Meyerdierks A."/>
            <person name="Storesund J.E."/>
            <person name="Kallscheuer N."/>
            <person name="Luecker S."/>
            <person name="Lage O.M."/>
            <person name="Pohl T."/>
            <person name="Merkel B.J."/>
            <person name="Hornburger P."/>
            <person name="Mueller R.-W."/>
            <person name="Bruemmer F."/>
            <person name="Labrenz M."/>
            <person name="Spormann A.M."/>
            <person name="Op Den Camp H."/>
            <person name="Overmann J."/>
            <person name="Amann R."/>
            <person name="Jetten M.S.M."/>
            <person name="Mascher T."/>
            <person name="Medema M.H."/>
            <person name="Devos D.P."/>
            <person name="Kaster A.-K."/>
            <person name="Ovreas L."/>
            <person name="Rohde M."/>
            <person name="Galperin M.Y."/>
            <person name="Jogler C."/>
        </authorList>
    </citation>
    <scope>NUCLEOTIDE SEQUENCE [LARGE SCALE GENOMIC DNA]</scope>
    <source>
        <strain evidence="11 12">Pan54</strain>
    </source>
</reference>
<evidence type="ECO:0000313" key="11">
    <source>
        <dbReference type="EMBL" id="TWT55690.1"/>
    </source>
</evidence>
<evidence type="ECO:0000256" key="7">
    <source>
        <dbReference type="ARBA" id="ARBA00023010"/>
    </source>
</evidence>
<keyword evidence="7 9" id="KW-0811">Translocation</keyword>
<accession>A0A5C5WYM3</accession>
<keyword evidence="8 9" id="KW-0472">Membrane</keyword>
<evidence type="ECO:0000256" key="1">
    <source>
        <dbReference type="ARBA" id="ARBA00004141"/>
    </source>
</evidence>
<dbReference type="Proteomes" id="UP000316095">
    <property type="component" value="Unassembled WGS sequence"/>
</dbReference>
<evidence type="ECO:0000256" key="9">
    <source>
        <dbReference type="RuleBase" id="RU365087"/>
    </source>
</evidence>
<comment type="function">
    <text evidence="9">Involved in protein export. Participates in an early event of protein translocation.</text>
</comment>
<evidence type="ECO:0000256" key="10">
    <source>
        <dbReference type="SAM" id="MobiDB-lite"/>
    </source>
</evidence>
<evidence type="ECO:0000256" key="2">
    <source>
        <dbReference type="ARBA" id="ARBA00008445"/>
    </source>
</evidence>
<dbReference type="GO" id="GO:0009306">
    <property type="term" value="P:protein secretion"/>
    <property type="evidence" value="ECO:0007669"/>
    <property type="project" value="UniProtKB-UniRule"/>
</dbReference>
<evidence type="ECO:0000313" key="12">
    <source>
        <dbReference type="Proteomes" id="UP000316095"/>
    </source>
</evidence>
<comment type="subcellular location">
    <subcellularLocation>
        <location evidence="9">Cell membrane</location>
        <topology evidence="9">Multi-pass membrane protein</topology>
    </subcellularLocation>
    <subcellularLocation>
        <location evidence="1">Membrane</location>
        <topology evidence="1">Multi-pass membrane protein</topology>
    </subcellularLocation>
</comment>
<dbReference type="InterPro" id="IPR004692">
    <property type="entry name" value="SecG"/>
</dbReference>
<evidence type="ECO:0000256" key="6">
    <source>
        <dbReference type="ARBA" id="ARBA00022989"/>
    </source>
</evidence>
<evidence type="ECO:0000256" key="8">
    <source>
        <dbReference type="ARBA" id="ARBA00023136"/>
    </source>
</evidence>
<keyword evidence="6 9" id="KW-1133">Transmembrane helix</keyword>
<name>A0A5C5WYM3_9PLAN</name>
<dbReference type="GO" id="GO:0015450">
    <property type="term" value="F:protein-transporting ATPase activity"/>
    <property type="evidence" value="ECO:0007669"/>
    <property type="project" value="UniProtKB-UniRule"/>
</dbReference>
<evidence type="ECO:0000256" key="3">
    <source>
        <dbReference type="ARBA" id="ARBA00022448"/>
    </source>
</evidence>
<proteinExistence type="inferred from homology"/>
<comment type="similarity">
    <text evidence="2 9">Belongs to the SecG family.</text>
</comment>
<dbReference type="Pfam" id="PF03840">
    <property type="entry name" value="SecG"/>
    <property type="match status" value="1"/>
</dbReference>
<gene>
    <name evidence="11" type="ORF">Pan54_53360</name>
</gene>
<keyword evidence="12" id="KW-1185">Reference proteome</keyword>
<comment type="caution">
    <text evidence="9">Lacks conserved residue(s) required for the propagation of feature annotation.</text>
</comment>
<keyword evidence="5 9" id="KW-0653">Protein transport</keyword>
<dbReference type="GO" id="GO:0005886">
    <property type="term" value="C:plasma membrane"/>
    <property type="evidence" value="ECO:0007669"/>
    <property type="project" value="UniProtKB-SubCell"/>
</dbReference>